<dbReference type="EMBL" id="BOOH01000046">
    <property type="protein sequence ID" value="GIH79149.1"/>
    <property type="molecule type" value="Genomic_DNA"/>
</dbReference>
<feature type="transmembrane region" description="Helical" evidence="1">
    <location>
        <begin position="98"/>
        <end position="123"/>
    </location>
</feature>
<keyword evidence="1" id="KW-1133">Transmembrane helix</keyword>
<gene>
    <name evidence="2" type="ORF">Plo01_55780</name>
</gene>
<accession>A0A8J3RT68</accession>
<feature type="transmembrane region" description="Helical" evidence="1">
    <location>
        <begin position="26"/>
        <end position="45"/>
    </location>
</feature>
<keyword evidence="1" id="KW-0472">Membrane</keyword>
<feature type="transmembrane region" description="Helical" evidence="1">
    <location>
        <begin position="143"/>
        <end position="163"/>
    </location>
</feature>
<dbReference type="AlphaFoldDB" id="A0A8J3RT68"/>
<keyword evidence="3" id="KW-1185">Reference proteome</keyword>
<dbReference type="Proteomes" id="UP000616724">
    <property type="component" value="Unassembled WGS sequence"/>
</dbReference>
<name>A0A8J3RT68_9ACTN</name>
<evidence type="ECO:0000256" key="1">
    <source>
        <dbReference type="SAM" id="Phobius"/>
    </source>
</evidence>
<organism evidence="2 3">
    <name type="scientific">Planobispora longispora</name>
    <dbReference type="NCBI Taxonomy" id="28887"/>
    <lineage>
        <taxon>Bacteria</taxon>
        <taxon>Bacillati</taxon>
        <taxon>Actinomycetota</taxon>
        <taxon>Actinomycetes</taxon>
        <taxon>Streptosporangiales</taxon>
        <taxon>Streptosporangiaceae</taxon>
        <taxon>Planobispora</taxon>
    </lineage>
</organism>
<keyword evidence="1" id="KW-0812">Transmembrane</keyword>
<evidence type="ECO:0000313" key="3">
    <source>
        <dbReference type="Proteomes" id="UP000616724"/>
    </source>
</evidence>
<dbReference type="RefSeq" id="WP_203893628.1">
    <property type="nucleotide sequence ID" value="NZ_BOOH01000046.1"/>
</dbReference>
<feature type="transmembrane region" description="Helical" evidence="1">
    <location>
        <begin position="65"/>
        <end position="86"/>
    </location>
</feature>
<proteinExistence type="predicted"/>
<comment type="caution">
    <text evidence="2">The sequence shown here is derived from an EMBL/GenBank/DDBJ whole genome shotgun (WGS) entry which is preliminary data.</text>
</comment>
<reference evidence="2 3" key="1">
    <citation type="submission" date="2021-01" db="EMBL/GenBank/DDBJ databases">
        <title>Whole genome shotgun sequence of Planobispora longispora NBRC 13918.</title>
        <authorList>
            <person name="Komaki H."/>
            <person name="Tamura T."/>
        </authorList>
    </citation>
    <scope>NUCLEOTIDE SEQUENCE [LARGE SCALE GENOMIC DNA]</scope>
    <source>
        <strain evidence="2 3">NBRC 13918</strain>
    </source>
</reference>
<evidence type="ECO:0000313" key="2">
    <source>
        <dbReference type="EMBL" id="GIH79149.1"/>
    </source>
</evidence>
<protein>
    <submittedName>
        <fullName evidence="2">Uncharacterized protein</fullName>
    </submittedName>
</protein>
<sequence length="240" mass="24775">MRIPEASGGAVTIGEPGRRWTTVRRIAAYGAALAMLPYFIIKIFWTVDGLRGGGLHEGAWSTLNWAAINGLTVGMAGLAIVLGLALGQRWGARVPAWLLLSPAWIGMGFLVSMIPLLPVSLLLAQDDWEATGSAALPAWELPLIGLSFTGFALGLAVAAPLYARQRWPAAFTGRVDEAGSAASASGPLQATAARIATAVCVGIGLPQIYWALGGAAGLERPGSGDLRGGTFSPRTTACGP</sequence>